<dbReference type="InterPro" id="IPR011712">
    <property type="entry name" value="Sig_transdc_His_kin_sub3_dim/P"/>
</dbReference>
<feature type="region of interest" description="Disordered" evidence="9">
    <location>
        <begin position="333"/>
        <end position="352"/>
    </location>
</feature>
<evidence type="ECO:0000256" key="5">
    <source>
        <dbReference type="ARBA" id="ARBA00022741"/>
    </source>
</evidence>
<dbReference type="PANTHER" id="PTHR24421">
    <property type="entry name" value="NITRATE/NITRITE SENSOR PROTEIN NARX-RELATED"/>
    <property type="match status" value="1"/>
</dbReference>
<feature type="region of interest" description="Disordered" evidence="9">
    <location>
        <begin position="375"/>
        <end position="405"/>
    </location>
</feature>
<keyword evidence="4" id="KW-0808">Transferase</keyword>
<keyword evidence="6 12" id="KW-0418">Kinase</keyword>
<organism evidence="12 13">
    <name type="scientific">Nocardiopsis suaedae</name>
    <dbReference type="NCBI Taxonomy" id="3018444"/>
    <lineage>
        <taxon>Bacteria</taxon>
        <taxon>Bacillati</taxon>
        <taxon>Actinomycetota</taxon>
        <taxon>Actinomycetes</taxon>
        <taxon>Streptosporangiales</taxon>
        <taxon>Nocardiopsidaceae</taxon>
        <taxon>Nocardiopsis</taxon>
    </lineage>
</organism>
<dbReference type="SMART" id="SM00387">
    <property type="entry name" value="HATPase_c"/>
    <property type="match status" value="1"/>
</dbReference>
<keyword evidence="7" id="KW-0067">ATP-binding</keyword>
<feature type="domain" description="Histidine kinase/HSP90-like ATPase" evidence="11">
    <location>
        <begin position="293"/>
        <end position="384"/>
    </location>
</feature>
<evidence type="ECO:0000256" key="8">
    <source>
        <dbReference type="ARBA" id="ARBA00023012"/>
    </source>
</evidence>
<dbReference type="PANTHER" id="PTHR24421:SF10">
    <property type="entry name" value="NITRATE_NITRITE SENSOR PROTEIN NARQ"/>
    <property type="match status" value="1"/>
</dbReference>
<comment type="caution">
    <text evidence="12">The sequence shown here is derived from an EMBL/GenBank/DDBJ whole genome shotgun (WGS) entry which is preliminary data.</text>
</comment>
<evidence type="ECO:0000256" key="4">
    <source>
        <dbReference type="ARBA" id="ARBA00022679"/>
    </source>
</evidence>
<keyword evidence="8" id="KW-0902">Two-component regulatory system</keyword>
<dbReference type="Pfam" id="PF02518">
    <property type="entry name" value="HATPase_c"/>
    <property type="match status" value="1"/>
</dbReference>
<keyword evidence="5" id="KW-0547">Nucleotide-binding</keyword>
<evidence type="ECO:0000259" key="11">
    <source>
        <dbReference type="SMART" id="SM00387"/>
    </source>
</evidence>
<dbReference type="EC" id="2.7.13.3" evidence="2"/>
<keyword evidence="10" id="KW-0472">Membrane</keyword>
<evidence type="ECO:0000256" key="7">
    <source>
        <dbReference type="ARBA" id="ARBA00022840"/>
    </source>
</evidence>
<dbReference type="InterPro" id="IPR003594">
    <property type="entry name" value="HATPase_dom"/>
</dbReference>
<keyword evidence="10" id="KW-0812">Transmembrane</keyword>
<feature type="transmembrane region" description="Helical" evidence="10">
    <location>
        <begin position="14"/>
        <end position="34"/>
    </location>
</feature>
<gene>
    <name evidence="12" type="ORF">O4U47_17500</name>
</gene>
<evidence type="ECO:0000256" key="2">
    <source>
        <dbReference type="ARBA" id="ARBA00012438"/>
    </source>
</evidence>
<dbReference type="EMBL" id="JAQFWP010000033">
    <property type="protein sequence ID" value="MDA2806311.1"/>
    <property type="molecule type" value="Genomic_DNA"/>
</dbReference>
<dbReference type="GO" id="GO:0016301">
    <property type="term" value="F:kinase activity"/>
    <property type="evidence" value="ECO:0007669"/>
    <property type="project" value="UniProtKB-KW"/>
</dbReference>
<feature type="transmembrane region" description="Helical" evidence="10">
    <location>
        <begin position="41"/>
        <end position="59"/>
    </location>
</feature>
<accession>A0ABT4TNV7</accession>
<evidence type="ECO:0000313" key="13">
    <source>
        <dbReference type="Proteomes" id="UP001165685"/>
    </source>
</evidence>
<feature type="compositionally biased region" description="Gly residues" evidence="9">
    <location>
        <begin position="396"/>
        <end position="405"/>
    </location>
</feature>
<evidence type="ECO:0000256" key="10">
    <source>
        <dbReference type="SAM" id="Phobius"/>
    </source>
</evidence>
<dbReference type="InterPro" id="IPR050482">
    <property type="entry name" value="Sensor_HK_TwoCompSys"/>
</dbReference>
<dbReference type="SUPFAM" id="SSF55874">
    <property type="entry name" value="ATPase domain of HSP90 chaperone/DNA topoisomerase II/histidine kinase"/>
    <property type="match status" value="1"/>
</dbReference>
<dbReference type="Proteomes" id="UP001165685">
    <property type="component" value="Unassembled WGS sequence"/>
</dbReference>
<reference evidence="12" key="1">
    <citation type="submission" date="2023-01" db="EMBL/GenBank/DDBJ databases">
        <title>Draft genome sequence of Nocardiopsis sp. LSu2-4 isolated from halophytes.</title>
        <authorList>
            <person name="Duangmal K."/>
            <person name="Chantavorakit T."/>
        </authorList>
    </citation>
    <scope>NUCLEOTIDE SEQUENCE</scope>
    <source>
        <strain evidence="12">LSu2-4</strain>
    </source>
</reference>
<dbReference type="InterPro" id="IPR036890">
    <property type="entry name" value="HATPase_C_sf"/>
</dbReference>
<dbReference type="Gene3D" id="1.20.5.1930">
    <property type="match status" value="1"/>
</dbReference>
<dbReference type="Pfam" id="PF07730">
    <property type="entry name" value="HisKA_3"/>
    <property type="match status" value="1"/>
</dbReference>
<keyword evidence="10" id="KW-1133">Transmembrane helix</keyword>
<comment type="catalytic activity">
    <reaction evidence="1">
        <text>ATP + protein L-histidine = ADP + protein N-phospho-L-histidine.</text>
        <dbReference type="EC" id="2.7.13.3"/>
    </reaction>
</comment>
<dbReference type="CDD" id="cd16917">
    <property type="entry name" value="HATPase_UhpB-NarQ-NarX-like"/>
    <property type="match status" value="1"/>
</dbReference>
<feature type="transmembrane region" description="Helical" evidence="10">
    <location>
        <begin position="88"/>
        <end position="104"/>
    </location>
</feature>
<evidence type="ECO:0000256" key="3">
    <source>
        <dbReference type="ARBA" id="ARBA00022553"/>
    </source>
</evidence>
<evidence type="ECO:0000256" key="9">
    <source>
        <dbReference type="SAM" id="MobiDB-lite"/>
    </source>
</evidence>
<evidence type="ECO:0000256" key="1">
    <source>
        <dbReference type="ARBA" id="ARBA00000085"/>
    </source>
</evidence>
<evidence type="ECO:0000256" key="6">
    <source>
        <dbReference type="ARBA" id="ARBA00022777"/>
    </source>
</evidence>
<dbReference type="Gene3D" id="3.30.565.10">
    <property type="entry name" value="Histidine kinase-like ATPase, C-terminal domain"/>
    <property type="match status" value="1"/>
</dbReference>
<sequence>MTVSRWRPTTGDTVLAAALAAVVFVVSIGLDLYHAPPFERGLDPLGYTLLGLAVFPLFWRRRAPLPVALTTVPATTLYYPLGFPDGPVLLCGAVALFTVVAQGYRWQGWSLGLAQWLVVHGWEAYAFGTPLILGPALGVLAWTLVVMCTAEVTRWRREYQAVLEQRRADAARTREEEILRRTADERLRLAREVHDTVAHSISLINVQAGTALYLIEAEPERAAQALATIKRTSKETLRDLRATLDVLRAVDEEAPRAPTPGLDRLERLVEDTRGAGIGVALEVRGERRRLPPGTEAAAFRIVQEALTNVVRHSGAGHAAVEVGYRPEGVELRVRDDGRGPAPAHRAGNGLTGMRERAEALGGAFGAGPGGDGGFEVWAHLPASSGEPSAARDTGPDGAGVRGEHG</sequence>
<evidence type="ECO:0000313" key="12">
    <source>
        <dbReference type="EMBL" id="MDA2806311.1"/>
    </source>
</evidence>
<dbReference type="RefSeq" id="WP_270678955.1">
    <property type="nucleotide sequence ID" value="NZ_JAQFWP010000033.1"/>
</dbReference>
<keyword evidence="3" id="KW-0597">Phosphoprotein</keyword>
<feature type="transmembrane region" description="Helical" evidence="10">
    <location>
        <begin position="124"/>
        <end position="147"/>
    </location>
</feature>
<proteinExistence type="predicted"/>
<name>A0ABT4TNV7_9ACTN</name>
<keyword evidence="13" id="KW-1185">Reference proteome</keyword>
<protein>
    <recommendedName>
        <fullName evidence="2">histidine kinase</fullName>
        <ecNumber evidence="2">2.7.13.3</ecNumber>
    </recommendedName>
</protein>